<dbReference type="PROSITE" id="PS51257">
    <property type="entry name" value="PROKAR_LIPOPROTEIN"/>
    <property type="match status" value="1"/>
</dbReference>
<protein>
    <recommendedName>
        <fullName evidence="5">Lipoprotein</fullName>
    </recommendedName>
</protein>
<evidence type="ECO:0000313" key="3">
    <source>
        <dbReference type="EMBL" id="MBQ0929536.1"/>
    </source>
</evidence>
<dbReference type="AlphaFoldDB" id="A0A941BCU9"/>
<evidence type="ECO:0008006" key="5">
    <source>
        <dbReference type="Google" id="ProtNLM"/>
    </source>
</evidence>
<reference evidence="3 4" key="1">
    <citation type="submission" date="2021-04" db="EMBL/GenBank/DDBJ databases">
        <title>The genome sequence of Ideonella sp. 3Y2.</title>
        <authorList>
            <person name="Liu Y."/>
        </authorList>
    </citation>
    <scope>NUCLEOTIDE SEQUENCE [LARGE SCALE GENOMIC DNA]</scope>
    <source>
        <strain evidence="3 4">3Y2</strain>
    </source>
</reference>
<name>A0A941BCU9_9BURK</name>
<evidence type="ECO:0000256" key="1">
    <source>
        <dbReference type="SAM" id="MobiDB-lite"/>
    </source>
</evidence>
<evidence type="ECO:0000313" key="4">
    <source>
        <dbReference type="Proteomes" id="UP000676246"/>
    </source>
</evidence>
<feature type="region of interest" description="Disordered" evidence="1">
    <location>
        <begin position="20"/>
        <end position="83"/>
    </location>
</feature>
<feature type="signal peptide" evidence="2">
    <location>
        <begin position="1"/>
        <end position="18"/>
    </location>
</feature>
<comment type="caution">
    <text evidence="3">The sequence shown here is derived from an EMBL/GenBank/DDBJ whole genome shotgun (WGS) entry which is preliminary data.</text>
</comment>
<gene>
    <name evidence="3" type="ORF">KAK03_03490</name>
</gene>
<feature type="chain" id="PRO_5037267296" description="Lipoprotein" evidence="2">
    <location>
        <begin position="19"/>
        <end position="83"/>
    </location>
</feature>
<dbReference type="EMBL" id="JAGQDD010000001">
    <property type="protein sequence ID" value="MBQ0929536.1"/>
    <property type="molecule type" value="Genomic_DNA"/>
</dbReference>
<keyword evidence="2" id="KW-0732">Signal</keyword>
<dbReference type="RefSeq" id="WP_210851774.1">
    <property type="nucleotide sequence ID" value="NZ_JAGQDD010000001.1"/>
</dbReference>
<dbReference type="Proteomes" id="UP000676246">
    <property type="component" value="Unassembled WGS sequence"/>
</dbReference>
<accession>A0A941BCU9</accession>
<keyword evidence="4" id="KW-1185">Reference proteome</keyword>
<proteinExistence type="predicted"/>
<evidence type="ECO:0000256" key="2">
    <source>
        <dbReference type="SAM" id="SignalP"/>
    </source>
</evidence>
<sequence length="83" mass="8772">MRATRLIALSALALLVSACGERPQTGEGPRKKADTKAATGTDNGYAAAGWTKGDETGWNNQLRARAQQGQNEYTRSPAAPKTP</sequence>
<organism evidence="3 4">
    <name type="scientific">Ideonella alba</name>
    <dbReference type="NCBI Taxonomy" id="2824118"/>
    <lineage>
        <taxon>Bacteria</taxon>
        <taxon>Pseudomonadati</taxon>
        <taxon>Pseudomonadota</taxon>
        <taxon>Betaproteobacteria</taxon>
        <taxon>Burkholderiales</taxon>
        <taxon>Sphaerotilaceae</taxon>
        <taxon>Ideonella</taxon>
    </lineage>
</organism>
<feature type="compositionally biased region" description="Polar residues" evidence="1">
    <location>
        <begin position="57"/>
        <end position="74"/>
    </location>
</feature>